<proteinExistence type="inferred from homology"/>
<feature type="active site" description="Charge relay system" evidence="10">
    <location>
        <position position="339"/>
    </location>
</feature>
<keyword evidence="5 9" id="KW-0442">Lipid degradation</keyword>
<dbReference type="InterPro" id="IPR025483">
    <property type="entry name" value="Lipase_euk"/>
</dbReference>
<evidence type="ECO:0000256" key="11">
    <source>
        <dbReference type="SAM" id="SignalP"/>
    </source>
</evidence>
<dbReference type="GO" id="GO:0016042">
    <property type="term" value="P:lipid catabolic process"/>
    <property type="evidence" value="ECO:0007669"/>
    <property type="project" value="UniProtKB-KW"/>
</dbReference>
<dbReference type="InterPro" id="IPR029058">
    <property type="entry name" value="AB_hydrolase_fold"/>
</dbReference>
<reference evidence="13" key="1">
    <citation type="submission" date="2023-06" db="EMBL/GenBank/DDBJ databases">
        <title>Genomic analysis of the entomopathogenic nematode Steinernema hermaphroditum.</title>
        <authorList>
            <person name="Schwarz E.M."/>
            <person name="Heppert J.K."/>
            <person name="Baniya A."/>
            <person name="Schwartz H.T."/>
            <person name="Tan C.-H."/>
            <person name="Antoshechkin I."/>
            <person name="Sternberg P.W."/>
            <person name="Goodrich-Blair H."/>
            <person name="Dillman A.R."/>
        </authorList>
    </citation>
    <scope>NUCLEOTIDE SEQUENCE</scope>
    <source>
        <strain evidence="13">PS9179</strain>
        <tissue evidence="13">Whole animal</tissue>
    </source>
</reference>
<comment type="similarity">
    <text evidence="2 9">Belongs to the AB hydrolase superfamily. Lipase family.</text>
</comment>
<protein>
    <recommendedName>
        <fullName evidence="9">Lipase</fullName>
    </recommendedName>
</protein>
<comment type="caution">
    <text evidence="13">The sequence shown here is derived from an EMBL/GenBank/DDBJ whole genome shotgun (WGS) entry which is preliminary data.</text>
</comment>
<dbReference type="PIRSF" id="PIRSF000862">
    <property type="entry name" value="Steryl_ester_lip"/>
    <property type="match status" value="1"/>
</dbReference>
<accession>A0AA39LUF0</accession>
<dbReference type="EMBL" id="JAUCMV010000003">
    <property type="protein sequence ID" value="KAK0410012.1"/>
    <property type="molecule type" value="Genomic_DNA"/>
</dbReference>
<evidence type="ECO:0000256" key="6">
    <source>
        <dbReference type="ARBA" id="ARBA00023098"/>
    </source>
</evidence>
<feature type="chain" id="PRO_5041310538" description="Lipase" evidence="11">
    <location>
        <begin position="19"/>
        <end position="402"/>
    </location>
</feature>
<feature type="signal peptide" evidence="11">
    <location>
        <begin position="1"/>
        <end position="18"/>
    </location>
</feature>
<organism evidence="13 14">
    <name type="scientific">Steinernema hermaphroditum</name>
    <dbReference type="NCBI Taxonomy" id="289476"/>
    <lineage>
        <taxon>Eukaryota</taxon>
        <taxon>Metazoa</taxon>
        <taxon>Ecdysozoa</taxon>
        <taxon>Nematoda</taxon>
        <taxon>Chromadorea</taxon>
        <taxon>Rhabditida</taxon>
        <taxon>Tylenchina</taxon>
        <taxon>Panagrolaimomorpha</taxon>
        <taxon>Strongyloidoidea</taxon>
        <taxon>Steinernematidae</taxon>
        <taxon>Steinernema</taxon>
    </lineage>
</organism>
<gene>
    <name evidence="13" type="ORF">QR680_004898</name>
</gene>
<keyword evidence="7" id="KW-0325">Glycoprotein</keyword>
<dbReference type="InterPro" id="IPR006693">
    <property type="entry name" value="AB_hydrolase_lipase"/>
</dbReference>
<keyword evidence="3 11" id="KW-0732">Signal</keyword>
<evidence type="ECO:0000256" key="3">
    <source>
        <dbReference type="ARBA" id="ARBA00022729"/>
    </source>
</evidence>
<dbReference type="PANTHER" id="PTHR11005">
    <property type="entry name" value="LYSOSOMAL ACID LIPASE-RELATED"/>
    <property type="match status" value="1"/>
</dbReference>
<keyword evidence="6" id="KW-0443">Lipid metabolism</keyword>
<dbReference type="SUPFAM" id="SSF53474">
    <property type="entry name" value="alpha/beta-Hydrolases"/>
    <property type="match status" value="1"/>
</dbReference>
<feature type="active site" description="Nucleophile" evidence="10">
    <location>
        <position position="164"/>
    </location>
</feature>
<sequence length="402" mass="45839">MLSHQVVLLLSLFASSFSLDWEAGKSVPDIIAHWGYPAETFKATTKDGYILTLHRIPFGKISQPSDKPKPVVFLQHGLLANSNNWITNLPHLALGYMLADAGYDVWMGNVRGNVWSMDHTTLNPKGHEFWKFSWDEFAKYDLDAMIDKALQITNQKTLYYVGHSQGTLMMFAKLSKDPQFALKIKKFYALAPVNTVKDIKGLLSFIAHYLANGLEAVFKALGFDQFLPDQGWLKGIEYLFCDNPFTDGICGNVLFMMSGTSSNQMNDTRLDVFLTDEPSDTSTQNIIHWAQMVKSGKMQMYDFSTPEQNKLHYGQDTPPLYDISEIKNTKIDIYWSPDDWLADEKDINNYLLAKIPKDVLQNNVKLDRFNHLDFIWGQRAATEIYLPIMDDLAEQKPPVKLP</sequence>
<evidence type="ECO:0000313" key="14">
    <source>
        <dbReference type="Proteomes" id="UP001175271"/>
    </source>
</evidence>
<evidence type="ECO:0000256" key="2">
    <source>
        <dbReference type="ARBA" id="ARBA00010701"/>
    </source>
</evidence>
<dbReference type="GO" id="GO:0043202">
    <property type="term" value="C:lysosomal lumen"/>
    <property type="evidence" value="ECO:0007669"/>
    <property type="project" value="UniProtKB-SubCell"/>
</dbReference>
<dbReference type="Pfam" id="PF04083">
    <property type="entry name" value="Abhydro_lipase"/>
    <property type="match status" value="1"/>
</dbReference>
<dbReference type="AlphaFoldDB" id="A0AA39LUF0"/>
<evidence type="ECO:0000256" key="1">
    <source>
        <dbReference type="ARBA" id="ARBA00004227"/>
    </source>
</evidence>
<keyword evidence="4 9" id="KW-0378">Hydrolase</keyword>
<keyword evidence="14" id="KW-1185">Reference proteome</keyword>
<feature type="active site" description="Charge relay system" evidence="10">
    <location>
        <position position="371"/>
    </location>
</feature>
<dbReference type="Proteomes" id="UP001175271">
    <property type="component" value="Unassembled WGS sequence"/>
</dbReference>
<name>A0AA39LUF0_9BILA</name>
<evidence type="ECO:0000259" key="12">
    <source>
        <dbReference type="Pfam" id="PF04083"/>
    </source>
</evidence>
<keyword evidence="8" id="KW-0458">Lysosome</keyword>
<dbReference type="Gene3D" id="3.40.50.1820">
    <property type="entry name" value="alpha/beta hydrolase"/>
    <property type="match status" value="1"/>
</dbReference>
<evidence type="ECO:0000313" key="13">
    <source>
        <dbReference type="EMBL" id="KAK0410012.1"/>
    </source>
</evidence>
<dbReference type="GO" id="GO:0016788">
    <property type="term" value="F:hydrolase activity, acting on ester bonds"/>
    <property type="evidence" value="ECO:0007669"/>
    <property type="project" value="InterPro"/>
</dbReference>
<dbReference type="FunFam" id="3.40.50.1820:FF:000021">
    <property type="entry name" value="Lipase"/>
    <property type="match status" value="1"/>
</dbReference>
<evidence type="ECO:0000256" key="10">
    <source>
        <dbReference type="PIRSR" id="PIRSR000862-1"/>
    </source>
</evidence>
<evidence type="ECO:0000256" key="5">
    <source>
        <dbReference type="ARBA" id="ARBA00022963"/>
    </source>
</evidence>
<evidence type="ECO:0000256" key="8">
    <source>
        <dbReference type="ARBA" id="ARBA00023228"/>
    </source>
</evidence>
<feature type="domain" description="Partial AB-hydrolase lipase" evidence="12">
    <location>
        <begin position="27"/>
        <end position="89"/>
    </location>
</feature>
<evidence type="ECO:0000256" key="4">
    <source>
        <dbReference type="ARBA" id="ARBA00022801"/>
    </source>
</evidence>
<comment type="subcellular location">
    <subcellularLocation>
        <location evidence="1">Lysosome lumen</location>
    </subcellularLocation>
</comment>
<evidence type="ECO:0000256" key="7">
    <source>
        <dbReference type="ARBA" id="ARBA00023180"/>
    </source>
</evidence>
<evidence type="ECO:0000256" key="9">
    <source>
        <dbReference type="PIRNR" id="PIRNR000862"/>
    </source>
</evidence>